<organism evidence="11 12">
    <name type="scientific">Agrobacterium cavarae</name>
    <dbReference type="NCBI Taxonomy" id="2528239"/>
    <lineage>
        <taxon>Bacteria</taxon>
        <taxon>Pseudomonadati</taxon>
        <taxon>Pseudomonadota</taxon>
        <taxon>Alphaproteobacteria</taxon>
        <taxon>Hyphomicrobiales</taxon>
        <taxon>Rhizobiaceae</taxon>
        <taxon>Rhizobium/Agrobacterium group</taxon>
        <taxon>Agrobacterium</taxon>
    </lineage>
</organism>
<proteinExistence type="inferred from homology"/>
<dbReference type="GO" id="GO:0004852">
    <property type="term" value="F:uroporphyrinogen-III synthase activity"/>
    <property type="evidence" value="ECO:0007669"/>
    <property type="project" value="UniProtKB-EC"/>
</dbReference>
<dbReference type="GeneID" id="301039662"/>
<dbReference type="PANTHER" id="PTHR38042">
    <property type="entry name" value="UROPORPHYRINOGEN-III SYNTHASE, CHLOROPLASTIC"/>
    <property type="match status" value="1"/>
</dbReference>
<dbReference type="SUPFAM" id="SSF69618">
    <property type="entry name" value="HemD-like"/>
    <property type="match status" value="1"/>
</dbReference>
<evidence type="ECO:0000256" key="7">
    <source>
        <dbReference type="ARBA" id="ARBA00040167"/>
    </source>
</evidence>
<evidence type="ECO:0000256" key="4">
    <source>
        <dbReference type="ARBA" id="ARBA00023239"/>
    </source>
</evidence>
<evidence type="ECO:0000256" key="9">
    <source>
        <dbReference type="RuleBase" id="RU366031"/>
    </source>
</evidence>
<keyword evidence="12" id="KW-1185">Reference proteome</keyword>
<evidence type="ECO:0000256" key="8">
    <source>
        <dbReference type="ARBA" id="ARBA00048617"/>
    </source>
</evidence>
<evidence type="ECO:0000256" key="5">
    <source>
        <dbReference type="ARBA" id="ARBA00023244"/>
    </source>
</evidence>
<gene>
    <name evidence="11" type="ORF">EYC79_00520</name>
</gene>
<dbReference type="InterPro" id="IPR036108">
    <property type="entry name" value="4pyrrol_syn_uPrphyn_synt_sf"/>
</dbReference>
<dbReference type="InterPro" id="IPR003754">
    <property type="entry name" value="4pyrrol_synth_uPrphyn_synth"/>
</dbReference>
<dbReference type="RefSeq" id="WP_130976858.1">
    <property type="nucleotide sequence ID" value="NZ_SISF01000013.1"/>
</dbReference>
<comment type="catalytic activity">
    <reaction evidence="8 9">
        <text>hydroxymethylbilane = uroporphyrinogen III + H2O</text>
        <dbReference type="Rhea" id="RHEA:18965"/>
        <dbReference type="ChEBI" id="CHEBI:15377"/>
        <dbReference type="ChEBI" id="CHEBI:57308"/>
        <dbReference type="ChEBI" id="CHEBI:57845"/>
        <dbReference type="EC" id="4.2.1.75"/>
    </reaction>
</comment>
<protein>
    <recommendedName>
        <fullName evidence="7 9">Uroporphyrinogen-III synthase</fullName>
        <ecNumber evidence="3 9">4.2.1.75</ecNumber>
    </recommendedName>
</protein>
<reference evidence="11 12" key="1">
    <citation type="submission" date="2019-02" db="EMBL/GenBank/DDBJ databases">
        <title>Current taxonomic status of genus Agrobacterium and description of Agrobacterium cavarae sp. nov. isolated from maize roots.</title>
        <authorList>
            <person name="Flores-Felix J.D."/>
            <person name="Menendez E."/>
            <person name="Ramirez-Bahena M.H."/>
            <person name="Garcia-Fraile P."/>
            <person name="Velazquez E."/>
        </authorList>
    </citation>
    <scope>NUCLEOTIDE SEQUENCE [LARGE SCALE GENOMIC DNA]</scope>
    <source>
        <strain evidence="11 12">RZME10</strain>
    </source>
</reference>
<feature type="domain" description="Tetrapyrrole biosynthesis uroporphyrinogen III synthase" evidence="10">
    <location>
        <begin position="14"/>
        <end position="243"/>
    </location>
</feature>
<evidence type="ECO:0000313" key="11">
    <source>
        <dbReference type="EMBL" id="TBN19953.1"/>
    </source>
</evidence>
<evidence type="ECO:0000256" key="3">
    <source>
        <dbReference type="ARBA" id="ARBA00013109"/>
    </source>
</evidence>
<comment type="caution">
    <text evidence="11">The sequence shown here is derived from an EMBL/GenBank/DDBJ whole genome shotgun (WGS) entry which is preliminary data.</text>
</comment>
<evidence type="ECO:0000256" key="1">
    <source>
        <dbReference type="ARBA" id="ARBA00004772"/>
    </source>
</evidence>
<evidence type="ECO:0000313" key="12">
    <source>
        <dbReference type="Proteomes" id="UP000294239"/>
    </source>
</evidence>
<comment type="similarity">
    <text evidence="2 9">Belongs to the uroporphyrinogen-III synthase family.</text>
</comment>
<dbReference type="EMBL" id="SISF01000013">
    <property type="protein sequence ID" value="TBN19953.1"/>
    <property type="molecule type" value="Genomic_DNA"/>
</dbReference>
<dbReference type="InterPro" id="IPR039793">
    <property type="entry name" value="UROS/Hem4"/>
</dbReference>
<dbReference type="PANTHER" id="PTHR38042:SF1">
    <property type="entry name" value="UROPORPHYRINOGEN-III SYNTHASE, CHLOROPLASTIC"/>
    <property type="match status" value="1"/>
</dbReference>
<dbReference type="Pfam" id="PF02602">
    <property type="entry name" value="HEM4"/>
    <property type="match status" value="1"/>
</dbReference>
<dbReference type="EC" id="4.2.1.75" evidence="3 9"/>
<sequence length="252" mass="26962">MRVVVTRPMRSGQKTATLLRERGHEPILMPLTEAVHKTQAAREALTRQPNALAVTSAEALRALDTSGIDLSGHLDRPVFAVGAATAQAARECGFKTVITGEGDGAALAHLVKTTLTPDGQVSSAKRPAAHVLYLAGRPREGGFENTLAASVITLDIAEIYEMQPVSWEGPALQAVLDIPPDAVLLYSRETARIFFDLVQAHDLAPLLHTSRFICISEKLLDVVPTPHRSRACASATPSEHAMLQLLDRGAGT</sequence>
<evidence type="ECO:0000256" key="6">
    <source>
        <dbReference type="ARBA" id="ARBA00037589"/>
    </source>
</evidence>
<name>A0ABY1YE25_9HYPH</name>
<dbReference type="CDD" id="cd06578">
    <property type="entry name" value="HemD"/>
    <property type="match status" value="1"/>
</dbReference>
<keyword evidence="4 9" id="KW-0456">Lyase</keyword>
<comment type="function">
    <text evidence="6 9">Catalyzes cyclization of the linear tetrapyrrole, hydroxymethylbilane, to the macrocyclic uroporphyrinogen III.</text>
</comment>
<dbReference type="Proteomes" id="UP000294239">
    <property type="component" value="Unassembled WGS sequence"/>
</dbReference>
<evidence type="ECO:0000259" key="10">
    <source>
        <dbReference type="Pfam" id="PF02602"/>
    </source>
</evidence>
<keyword evidence="5 9" id="KW-0627">Porphyrin biosynthesis</keyword>
<accession>A0ABY1YE25</accession>
<dbReference type="Gene3D" id="3.40.50.10090">
    <property type="match status" value="2"/>
</dbReference>
<evidence type="ECO:0000256" key="2">
    <source>
        <dbReference type="ARBA" id="ARBA00008133"/>
    </source>
</evidence>
<comment type="pathway">
    <text evidence="1 9">Porphyrin-containing compound metabolism; protoporphyrin-IX biosynthesis; coproporphyrinogen-III from 5-aminolevulinate: step 3/4.</text>
</comment>
<dbReference type="NCBIfam" id="NF006621">
    <property type="entry name" value="PRK09189.1"/>
    <property type="match status" value="1"/>
</dbReference>